<name>A0AAV5LDD7_9ROSI</name>
<organism evidence="3 4">
    <name type="scientific">Rubroshorea leprosula</name>
    <dbReference type="NCBI Taxonomy" id="152421"/>
    <lineage>
        <taxon>Eukaryota</taxon>
        <taxon>Viridiplantae</taxon>
        <taxon>Streptophyta</taxon>
        <taxon>Embryophyta</taxon>
        <taxon>Tracheophyta</taxon>
        <taxon>Spermatophyta</taxon>
        <taxon>Magnoliopsida</taxon>
        <taxon>eudicotyledons</taxon>
        <taxon>Gunneridae</taxon>
        <taxon>Pentapetalae</taxon>
        <taxon>rosids</taxon>
        <taxon>malvids</taxon>
        <taxon>Malvales</taxon>
        <taxon>Dipterocarpaceae</taxon>
        <taxon>Rubroshorea</taxon>
    </lineage>
</organism>
<evidence type="ECO:0000256" key="1">
    <source>
        <dbReference type="SAM" id="Phobius"/>
    </source>
</evidence>
<proteinExistence type="predicted"/>
<dbReference type="Proteomes" id="UP001054252">
    <property type="component" value="Unassembled WGS sequence"/>
</dbReference>
<evidence type="ECO:0000259" key="2">
    <source>
        <dbReference type="Pfam" id="PF13962"/>
    </source>
</evidence>
<dbReference type="Gene3D" id="1.25.40.20">
    <property type="entry name" value="Ankyrin repeat-containing domain"/>
    <property type="match status" value="1"/>
</dbReference>
<evidence type="ECO:0000313" key="3">
    <source>
        <dbReference type="EMBL" id="GKV35269.1"/>
    </source>
</evidence>
<dbReference type="Pfam" id="PF13962">
    <property type="entry name" value="PGG"/>
    <property type="match status" value="1"/>
</dbReference>
<sequence length="669" mass="75705">MAIRGDSSTTAIVPFLLTKDNYEDWRIYMKNYLLAQDLWGIIESGNDVGLLSSSTDVGNLRKKNAAALHAIHTTSSPDIFAQIKKFESAKDAWNKLAQMHQQRSDEGKKVEIIEMTHFEGSNREEEDGMTEDSRCVELKKSICNGDWNAVKQFFVFDKHPLDTRIVSDRGYTALYVAIDAGQDKIAEELVKMMSETDLEVKSASNAGSRTALNAVAITGRTHLAKCIVQKNDKLLTIRNDSGRIPVTSACSMGHKEMTYYLYSVTPPEVFQPQVGNHGFDLMRWGMDNKMLGLKVKLPTTSSGEVRIPITDDQDHKEKNIEIQGVKQIYNLKLTNLYALEILRCMCNHVSTFKDQHLLDCGVVKAMFEATQQGMVQFVIELLKVTHPFIYHDRVGRNVFMVAIQYRRANIFNLLPGIHEAWKARILNRVDNYGNSMLHVAGEIAPDFRLARISSSALQMQRELQWFKEVERTVPEWCKEFKNIYGETPYEIFSKSHKGLVKEGEKWMKDTASSFIIVGTLIVTILFAAAFTLPGGNDDRTGFPIFLPRRAFMIFIMSDAVSFFAASASVLMFLGILTSRFAEEDFLKSLPRKLIIGLSTLFISIAAMTVSFSAALSIILQDRWWAIIPIIMMASIPVALFVCLQFPLLVEIFVSTYAPQIFNRKMKPWL</sequence>
<feature type="transmembrane region" description="Helical" evidence="1">
    <location>
        <begin position="511"/>
        <end position="530"/>
    </location>
</feature>
<dbReference type="InterPro" id="IPR026961">
    <property type="entry name" value="PGG_dom"/>
</dbReference>
<comment type="caution">
    <text evidence="3">The sequence shown here is derived from an EMBL/GenBank/DDBJ whole genome shotgun (WGS) entry which is preliminary data.</text>
</comment>
<feature type="transmembrane region" description="Helical" evidence="1">
    <location>
        <begin position="624"/>
        <end position="657"/>
    </location>
</feature>
<dbReference type="InterPro" id="IPR002110">
    <property type="entry name" value="Ankyrin_rpt"/>
</dbReference>
<dbReference type="InterPro" id="IPR036770">
    <property type="entry name" value="Ankyrin_rpt-contain_sf"/>
</dbReference>
<keyword evidence="1" id="KW-0812">Transmembrane</keyword>
<dbReference type="AlphaFoldDB" id="A0AAV5LDD7"/>
<gene>
    <name evidence="3" type="ORF">SLEP1_g43570</name>
</gene>
<dbReference type="SUPFAM" id="SSF48403">
    <property type="entry name" value="Ankyrin repeat"/>
    <property type="match status" value="1"/>
</dbReference>
<accession>A0AAV5LDD7</accession>
<feature type="transmembrane region" description="Helical" evidence="1">
    <location>
        <begin position="593"/>
        <end position="618"/>
    </location>
</feature>
<dbReference type="EMBL" id="BPVZ01000110">
    <property type="protein sequence ID" value="GKV35269.1"/>
    <property type="molecule type" value="Genomic_DNA"/>
</dbReference>
<protein>
    <recommendedName>
        <fullName evidence="2">PGG domain-containing protein</fullName>
    </recommendedName>
</protein>
<dbReference type="PANTHER" id="PTHR24177:SF329">
    <property type="entry name" value="ANKYRIN REPEAT PROTEIN"/>
    <property type="match status" value="1"/>
</dbReference>
<dbReference type="GO" id="GO:0016020">
    <property type="term" value="C:membrane"/>
    <property type="evidence" value="ECO:0007669"/>
    <property type="project" value="TreeGrafter"/>
</dbReference>
<dbReference type="Pfam" id="PF14223">
    <property type="entry name" value="Retrotran_gag_2"/>
    <property type="match status" value="1"/>
</dbReference>
<feature type="domain" description="PGG" evidence="2">
    <location>
        <begin position="504"/>
        <end position="617"/>
    </location>
</feature>
<evidence type="ECO:0000313" key="4">
    <source>
        <dbReference type="Proteomes" id="UP001054252"/>
    </source>
</evidence>
<feature type="transmembrane region" description="Helical" evidence="1">
    <location>
        <begin position="550"/>
        <end position="573"/>
    </location>
</feature>
<dbReference type="PANTHER" id="PTHR24177">
    <property type="entry name" value="CASKIN"/>
    <property type="match status" value="1"/>
</dbReference>
<keyword evidence="4" id="KW-1185">Reference proteome</keyword>
<dbReference type="SMART" id="SM00248">
    <property type="entry name" value="ANK"/>
    <property type="match status" value="3"/>
</dbReference>
<reference evidence="3 4" key="1">
    <citation type="journal article" date="2021" name="Commun. Biol.">
        <title>The genome of Shorea leprosula (Dipterocarpaceae) highlights the ecological relevance of drought in aseasonal tropical rainforests.</title>
        <authorList>
            <person name="Ng K.K.S."/>
            <person name="Kobayashi M.J."/>
            <person name="Fawcett J.A."/>
            <person name="Hatakeyama M."/>
            <person name="Paape T."/>
            <person name="Ng C.H."/>
            <person name="Ang C.C."/>
            <person name="Tnah L.H."/>
            <person name="Lee C.T."/>
            <person name="Nishiyama T."/>
            <person name="Sese J."/>
            <person name="O'Brien M.J."/>
            <person name="Copetti D."/>
            <person name="Mohd Noor M.I."/>
            <person name="Ong R.C."/>
            <person name="Putra M."/>
            <person name="Sireger I.Z."/>
            <person name="Indrioko S."/>
            <person name="Kosugi Y."/>
            <person name="Izuno A."/>
            <person name="Isagi Y."/>
            <person name="Lee S.L."/>
            <person name="Shimizu K.K."/>
        </authorList>
    </citation>
    <scope>NUCLEOTIDE SEQUENCE [LARGE SCALE GENOMIC DNA]</scope>
    <source>
        <strain evidence="3">214</strain>
    </source>
</reference>
<keyword evidence="1" id="KW-1133">Transmembrane helix</keyword>
<keyword evidence="1" id="KW-0472">Membrane</keyword>